<keyword evidence="5" id="KW-1185">Reference proteome</keyword>
<dbReference type="Pfam" id="PF07676">
    <property type="entry name" value="PD40"/>
    <property type="match status" value="7"/>
</dbReference>
<gene>
    <name evidence="4" type="ORF">GA0070563_105477</name>
</gene>
<protein>
    <submittedName>
        <fullName evidence="4">Conserved repeat domain-containing protein</fullName>
    </submittedName>
</protein>
<dbReference type="PANTHER" id="PTHR36842:SF1">
    <property type="entry name" value="PROTEIN TOLB"/>
    <property type="match status" value="1"/>
</dbReference>
<dbReference type="AlphaFoldDB" id="A0A1C4Y9S2"/>
<comment type="similarity">
    <text evidence="1">Belongs to the TolB family.</text>
</comment>
<dbReference type="InterPro" id="IPR013783">
    <property type="entry name" value="Ig-like_fold"/>
</dbReference>
<dbReference type="InterPro" id="IPR011659">
    <property type="entry name" value="WD40"/>
</dbReference>
<dbReference type="Proteomes" id="UP000183585">
    <property type="component" value="Unassembled WGS sequence"/>
</dbReference>
<dbReference type="PANTHER" id="PTHR36842">
    <property type="entry name" value="PROTEIN TOLB HOMOLOG"/>
    <property type="match status" value="1"/>
</dbReference>
<evidence type="ECO:0000259" key="3">
    <source>
        <dbReference type="Pfam" id="PF01345"/>
    </source>
</evidence>
<dbReference type="InterPro" id="IPR011042">
    <property type="entry name" value="6-blade_b-propeller_TolB-like"/>
</dbReference>
<feature type="region of interest" description="Disordered" evidence="2">
    <location>
        <begin position="798"/>
        <end position="831"/>
    </location>
</feature>
<evidence type="ECO:0000313" key="5">
    <source>
        <dbReference type="Proteomes" id="UP000183585"/>
    </source>
</evidence>
<proteinExistence type="inferred from homology"/>
<feature type="domain" description="DUF11" evidence="3">
    <location>
        <begin position="834"/>
        <end position="920"/>
    </location>
</feature>
<dbReference type="NCBIfam" id="TIGR01451">
    <property type="entry name" value="B_ant_repeat"/>
    <property type="match status" value="1"/>
</dbReference>
<reference evidence="5" key="1">
    <citation type="submission" date="2016-06" db="EMBL/GenBank/DDBJ databases">
        <authorList>
            <person name="Varghese N."/>
            <person name="Submissions Spin"/>
        </authorList>
    </citation>
    <scope>NUCLEOTIDE SEQUENCE [LARGE SCALE GENOMIC DNA]</scope>
    <source>
        <strain evidence="5">DSM 43168</strain>
    </source>
</reference>
<evidence type="ECO:0000256" key="1">
    <source>
        <dbReference type="ARBA" id="ARBA00009820"/>
    </source>
</evidence>
<dbReference type="SUPFAM" id="SSF69304">
    <property type="entry name" value="Tricorn protease N-terminal domain"/>
    <property type="match status" value="2"/>
</dbReference>
<organism evidence="4 5">
    <name type="scientific">Micromonospora carbonacea</name>
    <dbReference type="NCBI Taxonomy" id="47853"/>
    <lineage>
        <taxon>Bacteria</taxon>
        <taxon>Bacillati</taxon>
        <taxon>Actinomycetota</taxon>
        <taxon>Actinomycetes</taxon>
        <taxon>Micromonosporales</taxon>
        <taxon>Micromonosporaceae</taxon>
        <taxon>Micromonospora</taxon>
    </lineage>
</organism>
<accession>A0A1C4Y9S2</accession>
<dbReference type="EMBL" id="FMCT01000005">
    <property type="protein sequence ID" value="SCF17469.1"/>
    <property type="molecule type" value="Genomic_DNA"/>
</dbReference>
<dbReference type="InterPro" id="IPR047589">
    <property type="entry name" value="DUF11_rpt"/>
</dbReference>
<dbReference type="Pfam" id="PF01345">
    <property type="entry name" value="DUF11"/>
    <property type="match status" value="2"/>
</dbReference>
<dbReference type="InterPro" id="IPR001434">
    <property type="entry name" value="OmcB-like_DUF11"/>
</dbReference>
<dbReference type="GO" id="GO:0005975">
    <property type="term" value="P:carbohydrate metabolic process"/>
    <property type="evidence" value="ECO:0007669"/>
    <property type="project" value="UniProtKB-ARBA"/>
</dbReference>
<dbReference type="Gene3D" id="2.60.40.10">
    <property type="entry name" value="Immunoglobulins"/>
    <property type="match status" value="2"/>
</dbReference>
<name>A0A1C4Y9S2_9ACTN</name>
<feature type="domain" description="DUF11" evidence="3">
    <location>
        <begin position="681"/>
        <end position="793"/>
    </location>
</feature>
<sequence length="1041" mass="108639">MALWAVRDVAARRLPSRCRLRPTRRSPLVAAATAVAALLGAWALAVPPDRASYAEPADLPPVTDLRVAYLGTGHRSIGVVSGTGAEATAPPLFGGGPAHFDDEVSATGDVVVWVSRRASELAQLWVRRGAEEPTCLVDDPAQVAGSPAVSPDGTRVAFEQTREGVGSWHDIFVVGVDGTGLRQVTDGTNDNRRPTWSPDGTTLAFERRDDAGVPQVHRASVDGGPVTALTARPEGAGEPAWDPDPTHDRIAYTAAPQDPDARQIHLINTVGGDDRLLLAPSWDSHQPSWSPDGTTLAFLSRTTTDGTRGAADLVYTGVPRPDWCPCEAVLRLAEDRLVGDPAWYVPPGAGTPVLVVSRTSAPDRYTVTLQDVRPDATDPRDLGLTVLREDPGAATDPDLLWRPVDGDPWTARPDYSPDGRRIVVNRFETMGGNRVSRLWIVDADGGDPRLLPLAGRGDTDIETDPVWSPDGTRVAYALAGPGGPSRVVVANVTTGEHLLTVGSGGDPDRSDSQPAWSPDGSRLALVRGQPEGAAADSHVWTVDARDGSGQRDLTDAGCPGCVGADYGPSFSPDGGRIAFGRGPDGLVVTGTDGDDCQVLAPQTPGVGCAGPLVAPPDGPHRPRDVAWSPDGHRLAFNSRRYTEPASPEYVKTYDFDTAVFDGLTWEFPGRHRKPTWQRSVDLATAVEQPPAPVRVGERTTLTLTVTDRGPTPAANVRLDLRVPAGVRVTALTPEVGSCQLAPPGCDLGPVGLGNTVRVRVELTGVTAGTYPLEWTVGGWTADARPSDNTASVPVTVVPVPPPTTTPPPATPTPTPTATPTPTGPPPTGPPPAGLDITVTVDPVPAYVGGTVTVTYTVRNTGGRPATGVRITPALPAGVPVRTRPAGCTATSCPVPDLAPGGGRSLEFVLAPDEATATTVRGTVAADGGLDDTAQAPLRVLQPRIVAVPAIGPPGFVTSVRGTDFPPGVPVRLAWDVGLTSAANPAVPAADGTFAAQLLVVPRDQLGPRRILATGPGFGTVRADFRVILPAQQPPGLLFRGW</sequence>
<evidence type="ECO:0000313" key="4">
    <source>
        <dbReference type="EMBL" id="SCF17469.1"/>
    </source>
</evidence>
<dbReference type="Gene3D" id="2.120.10.30">
    <property type="entry name" value="TolB, C-terminal domain"/>
    <property type="match status" value="3"/>
</dbReference>
<dbReference type="STRING" id="47853.TK50_00030"/>
<evidence type="ECO:0000256" key="2">
    <source>
        <dbReference type="SAM" id="MobiDB-lite"/>
    </source>
</evidence>